<protein>
    <recommendedName>
        <fullName evidence="5">4-hydroxy-3-methylbut-2-enyl diphosphate reductase</fullName>
        <shortName evidence="5">HMBPP reductase</shortName>
        <ecNumber evidence="5">1.17.7.4</ecNumber>
    </recommendedName>
</protein>
<dbReference type="GO" id="GO:0051745">
    <property type="term" value="F:4-hydroxy-3-methylbut-2-enyl diphosphate reductase activity"/>
    <property type="evidence" value="ECO:0007669"/>
    <property type="project" value="UniProtKB-UniRule"/>
</dbReference>
<feature type="binding site" evidence="5">
    <location>
        <position position="266"/>
    </location>
    <ligand>
        <name>(2E)-4-hydroxy-3-methylbut-2-enyl diphosphate</name>
        <dbReference type="ChEBI" id="CHEBI:128753"/>
    </ligand>
</feature>
<feature type="binding site" evidence="5">
    <location>
        <position position="124"/>
    </location>
    <ligand>
        <name>(2E)-4-hydroxy-3-methylbut-2-enyl diphosphate</name>
        <dbReference type="ChEBI" id="CHEBI:128753"/>
    </ligand>
</feature>
<dbReference type="InterPro" id="IPR003451">
    <property type="entry name" value="LytB/IspH"/>
</dbReference>
<comment type="cofactor">
    <cofactor evidence="5">
        <name>[4Fe-4S] cluster</name>
        <dbReference type="ChEBI" id="CHEBI:49883"/>
    </cofactor>
    <text evidence="5">Binds 1 [4Fe-4S] cluster per subunit.</text>
</comment>
<dbReference type="GO" id="GO:0016114">
    <property type="term" value="P:terpenoid biosynthetic process"/>
    <property type="evidence" value="ECO:0007669"/>
    <property type="project" value="UniProtKB-UniRule"/>
</dbReference>
<dbReference type="NCBIfam" id="NF002188">
    <property type="entry name" value="PRK01045.1-2"/>
    <property type="match status" value="1"/>
</dbReference>
<feature type="binding site" evidence="5">
    <location>
        <position position="266"/>
    </location>
    <ligand>
        <name>isopentenyl diphosphate</name>
        <dbReference type="ChEBI" id="CHEBI:128769"/>
    </ligand>
</feature>
<dbReference type="Pfam" id="PF02401">
    <property type="entry name" value="LYTB"/>
    <property type="match status" value="1"/>
</dbReference>
<feature type="binding site" evidence="5">
    <location>
        <position position="222"/>
    </location>
    <ligand>
        <name>dimethylallyl diphosphate</name>
        <dbReference type="ChEBI" id="CHEBI:57623"/>
    </ligand>
</feature>
<feature type="binding site" evidence="5">
    <location>
        <position position="224"/>
    </location>
    <ligand>
        <name>isopentenyl diphosphate</name>
        <dbReference type="ChEBI" id="CHEBI:128769"/>
    </ligand>
</feature>
<sequence length="311" mass="33546">MEVLLANPRGFCAGVDRAIEIVERALELFGAPIYVRHEVVHNKFVVESLRAKGAVFIEDLAEVPSGSTLIFSAHGVSQAVQQEAEARGLKVFDATCPLVTKVHLEVARMRRQGKEIIMIGHKGHPEVEGTMGQADGGMYLVEKPEDVAGLHVSNENNLAYVTQTTLSMDDASRIVTALKLRFPSISGPKKDDICYATQNRQDAVKTLAQQCDVVIVVGSPNSSNSNRLREVAQNMGVAAYMVDNASQIEPVWLQGRKKAGVTAGASAPEVLVKEVIARLEQLGAGNVEELSGIAENVVFPIPKSLSLSEHD</sequence>
<feature type="binding site" evidence="5">
    <location>
        <position position="223"/>
    </location>
    <ligand>
        <name>dimethylallyl diphosphate</name>
        <dbReference type="ChEBI" id="CHEBI:57623"/>
    </ligand>
</feature>
<keyword evidence="5 6" id="KW-0560">Oxidoreductase</keyword>
<feature type="binding site" evidence="5">
    <location>
        <position position="41"/>
    </location>
    <ligand>
        <name>dimethylallyl diphosphate</name>
        <dbReference type="ChEBI" id="CHEBI:57623"/>
    </ligand>
</feature>
<feature type="binding site" evidence="5">
    <location>
        <position position="266"/>
    </location>
    <ligand>
        <name>dimethylallyl diphosphate</name>
        <dbReference type="ChEBI" id="CHEBI:57623"/>
    </ligand>
</feature>
<feature type="binding site" evidence="5">
    <location>
        <position position="74"/>
    </location>
    <ligand>
        <name>isopentenyl diphosphate</name>
        <dbReference type="ChEBI" id="CHEBI:128769"/>
    </ligand>
</feature>
<feature type="active site" description="Proton donor" evidence="5">
    <location>
        <position position="126"/>
    </location>
</feature>
<dbReference type="GO" id="GO:0019288">
    <property type="term" value="P:isopentenyl diphosphate biosynthetic process, methylerythritol 4-phosphate pathway"/>
    <property type="evidence" value="ECO:0007669"/>
    <property type="project" value="UniProtKB-UniRule"/>
</dbReference>
<feature type="binding site" evidence="5">
    <location>
        <position position="12"/>
    </location>
    <ligand>
        <name>[4Fe-4S] cluster</name>
        <dbReference type="ChEBI" id="CHEBI:49883"/>
    </ligand>
</feature>
<dbReference type="NCBIfam" id="NF002190">
    <property type="entry name" value="PRK01045.1-4"/>
    <property type="match status" value="1"/>
</dbReference>
<accession>S6B5Y4</accession>
<dbReference type="RefSeq" id="WP_009205134.1">
    <property type="nucleotide sequence ID" value="NC_022357.1"/>
</dbReference>
<evidence type="ECO:0000313" key="6">
    <source>
        <dbReference type="EMBL" id="BAN35937.1"/>
    </source>
</evidence>
<feature type="binding site" evidence="5">
    <location>
        <position position="96"/>
    </location>
    <ligand>
        <name>[4Fe-4S] cluster</name>
        <dbReference type="ChEBI" id="CHEBI:49883"/>
    </ligand>
</feature>
<comment type="catalytic activity">
    <reaction evidence="5">
        <text>dimethylallyl diphosphate + 2 oxidized [2Fe-2S]-[ferredoxin] + H2O = (2E)-4-hydroxy-3-methylbut-2-enyl diphosphate + 2 reduced [2Fe-2S]-[ferredoxin] + 2 H(+)</text>
        <dbReference type="Rhea" id="RHEA:24825"/>
        <dbReference type="Rhea" id="RHEA-COMP:10000"/>
        <dbReference type="Rhea" id="RHEA-COMP:10001"/>
        <dbReference type="ChEBI" id="CHEBI:15377"/>
        <dbReference type="ChEBI" id="CHEBI:15378"/>
        <dbReference type="ChEBI" id="CHEBI:33737"/>
        <dbReference type="ChEBI" id="CHEBI:33738"/>
        <dbReference type="ChEBI" id="CHEBI:57623"/>
        <dbReference type="ChEBI" id="CHEBI:128753"/>
        <dbReference type="EC" id="1.17.7.4"/>
    </reaction>
</comment>
<proteinExistence type="inferred from homology"/>
<evidence type="ECO:0000256" key="4">
    <source>
        <dbReference type="ARBA" id="ARBA00023014"/>
    </source>
</evidence>
<feature type="binding site" evidence="5">
    <location>
        <position position="223"/>
    </location>
    <ligand>
        <name>isopentenyl diphosphate</name>
        <dbReference type="ChEBI" id="CHEBI:128769"/>
    </ligand>
</feature>
<feature type="binding site" evidence="5">
    <location>
        <position position="224"/>
    </location>
    <ligand>
        <name>(2E)-4-hydroxy-3-methylbut-2-enyl diphosphate</name>
        <dbReference type="ChEBI" id="CHEBI:128753"/>
    </ligand>
</feature>
<dbReference type="EMBL" id="AP013066">
    <property type="protein sequence ID" value="BAN35937.1"/>
    <property type="molecule type" value="Genomic_DNA"/>
</dbReference>
<feature type="binding site" evidence="5">
    <location>
        <position position="74"/>
    </location>
    <ligand>
        <name>dimethylallyl diphosphate</name>
        <dbReference type="ChEBI" id="CHEBI:57623"/>
    </ligand>
</feature>
<keyword evidence="3 5" id="KW-0408">Iron</keyword>
<reference evidence="6 7" key="1">
    <citation type="journal article" date="2012" name="Appl. Environ. Microbiol.">
        <title>Draft genome sequence of a psychrotolerant sulfur-oxidizing bacterium, Sulfuricella denitrificans skB26, and proteomic insights into cold adaptation.</title>
        <authorList>
            <person name="Watanabe T."/>
            <person name="Kojima H."/>
            <person name="Fukui M."/>
        </authorList>
    </citation>
    <scope>NUCLEOTIDE SEQUENCE [LARGE SCALE GENOMIC DNA]</scope>
    <source>
        <strain evidence="7">skB26</strain>
    </source>
</reference>
<dbReference type="Gene3D" id="3.40.1010.20">
    <property type="entry name" value="4-hydroxy-3-methylbut-2-enyl diphosphate reductase, catalytic domain"/>
    <property type="match status" value="2"/>
</dbReference>
<dbReference type="CDD" id="cd13944">
    <property type="entry name" value="lytB_ispH"/>
    <property type="match status" value="1"/>
</dbReference>
<feature type="binding site" evidence="5">
    <location>
        <position position="222"/>
    </location>
    <ligand>
        <name>(2E)-4-hydroxy-3-methylbut-2-enyl diphosphate</name>
        <dbReference type="ChEBI" id="CHEBI:128753"/>
    </ligand>
</feature>
<comment type="pathway">
    <text evidence="5">Isoprenoid biosynthesis; dimethylallyl diphosphate biosynthesis; dimethylallyl diphosphate from (2E)-4-hydroxy-3-methylbutenyl diphosphate: step 1/1.</text>
</comment>
<keyword evidence="5" id="KW-0414">Isoprene biosynthesis</keyword>
<dbReference type="GO" id="GO:0050992">
    <property type="term" value="P:dimethylallyl diphosphate biosynthetic process"/>
    <property type="evidence" value="ECO:0007669"/>
    <property type="project" value="UniProtKB-UniRule"/>
</dbReference>
<dbReference type="UniPathway" id="UPA00056">
    <property type="reaction ID" value="UER00097"/>
</dbReference>
<name>S6B5Y4_SULDS</name>
<dbReference type="HOGENOM" id="CLU_027486_1_0_4"/>
<dbReference type="STRING" id="1163617.SCD_n02128"/>
<dbReference type="NCBIfam" id="TIGR00216">
    <property type="entry name" value="ispH_lytB"/>
    <property type="match status" value="1"/>
</dbReference>
<dbReference type="EC" id="1.17.7.4" evidence="5"/>
<dbReference type="Proteomes" id="UP000015559">
    <property type="component" value="Chromosome"/>
</dbReference>
<evidence type="ECO:0000256" key="5">
    <source>
        <dbReference type="HAMAP-Rule" id="MF_00191"/>
    </source>
</evidence>
<evidence type="ECO:0000313" key="7">
    <source>
        <dbReference type="Proteomes" id="UP000015559"/>
    </source>
</evidence>
<feature type="binding site" evidence="5">
    <location>
        <position position="74"/>
    </location>
    <ligand>
        <name>(2E)-4-hydroxy-3-methylbut-2-enyl diphosphate</name>
        <dbReference type="ChEBI" id="CHEBI:128753"/>
    </ligand>
</feature>
<comment type="function">
    <text evidence="5">Catalyzes the conversion of 1-hydroxy-2-methyl-2-(E)-butenyl 4-diphosphate (HMBPP) into a mixture of isopentenyl diphosphate (IPP) and dimethylallyl diphosphate (DMAPP). Acts in the terminal step of the DOXP/MEP pathway for isoprenoid precursor biosynthesis.</text>
</comment>
<comment type="pathway">
    <text evidence="5">Isoprenoid biosynthesis; isopentenyl diphosphate biosynthesis via DXP pathway; isopentenyl diphosphate from 1-deoxy-D-xylulose 5-phosphate: step 6/6.</text>
</comment>
<evidence type="ECO:0000256" key="3">
    <source>
        <dbReference type="ARBA" id="ARBA00023004"/>
    </source>
</evidence>
<dbReference type="HAMAP" id="MF_00191">
    <property type="entry name" value="IspH"/>
    <property type="match status" value="1"/>
</dbReference>
<evidence type="ECO:0000256" key="1">
    <source>
        <dbReference type="ARBA" id="ARBA00022485"/>
    </source>
</evidence>
<feature type="binding site" evidence="5">
    <location>
        <position position="223"/>
    </location>
    <ligand>
        <name>(2E)-4-hydroxy-3-methylbut-2-enyl diphosphate</name>
        <dbReference type="ChEBI" id="CHEBI:128753"/>
    </ligand>
</feature>
<dbReference type="eggNOG" id="COG0761">
    <property type="taxonomic scope" value="Bacteria"/>
</dbReference>
<feature type="binding site" evidence="5">
    <location>
        <position position="124"/>
    </location>
    <ligand>
        <name>dimethylallyl diphosphate</name>
        <dbReference type="ChEBI" id="CHEBI:57623"/>
    </ligand>
</feature>
<feature type="binding site" evidence="5">
    <location>
        <position position="124"/>
    </location>
    <ligand>
        <name>isopentenyl diphosphate</name>
        <dbReference type="ChEBI" id="CHEBI:128769"/>
    </ligand>
</feature>
<keyword evidence="1 5" id="KW-0004">4Fe-4S</keyword>
<dbReference type="UniPathway" id="UPA00059">
    <property type="reaction ID" value="UER00105"/>
</dbReference>
<keyword evidence="4 5" id="KW-0411">Iron-sulfur</keyword>
<feature type="binding site" evidence="5">
    <location>
        <position position="41"/>
    </location>
    <ligand>
        <name>isopentenyl diphosphate</name>
        <dbReference type="ChEBI" id="CHEBI:128769"/>
    </ligand>
</feature>
<organism evidence="6 7">
    <name type="scientific">Sulfuricella denitrificans (strain DSM 22764 / NBRC 105220 / skB26)</name>
    <dbReference type="NCBI Taxonomy" id="1163617"/>
    <lineage>
        <taxon>Bacteria</taxon>
        <taxon>Pseudomonadati</taxon>
        <taxon>Pseudomonadota</taxon>
        <taxon>Betaproteobacteria</taxon>
        <taxon>Nitrosomonadales</taxon>
        <taxon>Sulfuricellaceae</taxon>
        <taxon>Sulfuricella</taxon>
    </lineage>
</organism>
<feature type="binding site" evidence="5">
    <location>
        <position position="194"/>
    </location>
    <ligand>
        <name>[4Fe-4S] cluster</name>
        <dbReference type="ChEBI" id="CHEBI:49883"/>
    </ligand>
</feature>
<dbReference type="GO" id="GO:0051539">
    <property type="term" value="F:4 iron, 4 sulfur cluster binding"/>
    <property type="evidence" value="ECO:0007669"/>
    <property type="project" value="UniProtKB-UniRule"/>
</dbReference>
<feature type="binding site" evidence="5">
    <location>
        <position position="222"/>
    </location>
    <ligand>
        <name>isopentenyl diphosphate</name>
        <dbReference type="ChEBI" id="CHEBI:128769"/>
    </ligand>
</feature>
<evidence type="ECO:0000256" key="2">
    <source>
        <dbReference type="ARBA" id="ARBA00022723"/>
    </source>
</evidence>
<feature type="binding site" evidence="5">
    <location>
        <position position="41"/>
    </location>
    <ligand>
        <name>(2E)-4-hydroxy-3-methylbut-2-enyl diphosphate</name>
        <dbReference type="ChEBI" id="CHEBI:128753"/>
    </ligand>
</feature>
<dbReference type="PANTHER" id="PTHR30426">
    <property type="entry name" value="4-HYDROXY-3-METHYLBUT-2-ENYL DIPHOSPHATE REDUCTASE"/>
    <property type="match status" value="1"/>
</dbReference>
<dbReference type="Gene3D" id="3.40.50.11270">
    <property type="match status" value="1"/>
</dbReference>
<dbReference type="OrthoDB" id="9804068at2"/>
<keyword evidence="2 5" id="KW-0479">Metal-binding</keyword>
<keyword evidence="7" id="KW-1185">Reference proteome</keyword>
<dbReference type="KEGG" id="sdr:SCD_n02128"/>
<dbReference type="AlphaFoldDB" id="S6B5Y4"/>
<feature type="binding site" evidence="5">
    <location>
        <position position="164"/>
    </location>
    <ligand>
        <name>(2E)-4-hydroxy-3-methylbut-2-enyl diphosphate</name>
        <dbReference type="ChEBI" id="CHEBI:128753"/>
    </ligand>
</feature>
<dbReference type="GO" id="GO:0046872">
    <property type="term" value="F:metal ion binding"/>
    <property type="evidence" value="ECO:0007669"/>
    <property type="project" value="UniProtKB-KW"/>
</dbReference>
<comment type="catalytic activity">
    <reaction evidence="5">
        <text>isopentenyl diphosphate + 2 oxidized [2Fe-2S]-[ferredoxin] + H2O = (2E)-4-hydroxy-3-methylbut-2-enyl diphosphate + 2 reduced [2Fe-2S]-[ferredoxin] + 2 H(+)</text>
        <dbReference type="Rhea" id="RHEA:24488"/>
        <dbReference type="Rhea" id="RHEA-COMP:10000"/>
        <dbReference type="Rhea" id="RHEA-COMP:10001"/>
        <dbReference type="ChEBI" id="CHEBI:15377"/>
        <dbReference type="ChEBI" id="CHEBI:15378"/>
        <dbReference type="ChEBI" id="CHEBI:33737"/>
        <dbReference type="ChEBI" id="CHEBI:33738"/>
        <dbReference type="ChEBI" id="CHEBI:128753"/>
        <dbReference type="ChEBI" id="CHEBI:128769"/>
        <dbReference type="EC" id="1.17.7.4"/>
    </reaction>
</comment>
<gene>
    <name evidence="5" type="primary">ispH</name>
    <name evidence="6" type="ORF">SCD_n02128</name>
</gene>
<feature type="binding site" evidence="5">
    <location>
        <position position="224"/>
    </location>
    <ligand>
        <name>dimethylallyl diphosphate</name>
        <dbReference type="ChEBI" id="CHEBI:57623"/>
    </ligand>
</feature>
<comment type="similarity">
    <text evidence="5">Belongs to the IspH family.</text>
</comment>
<dbReference type="PANTHER" id="PTHR30426:SF0">
    <property type="entry name" value="4-HYDROXY-3-METHYLBUT-2-ENYL DIPHOSPHATE REDUCTASE"/>
    <property type="match status" value="1"/>
</dbReference>